<keyword evidence="1" id="KW-0479">Metal-binding</keyword>
<dbReference type="Pfam" id="PF00172">
    <property type="entry name" value="Zn_clus"/>
    <property type="match status" value="1"/>
</dbReference>
<evidence type="ECO:0000313" key="8">
    <source>
        <dbReference type="EMBL" id="OGE51028.1"/>
    </source>
</evidence>
<evidence type="ECO:0000256" key="5">
    <source>
        <dbReference type="ARBA" id="ARBA00023163"/>
    </source>
</evidence>
<evidence type="ECO:0000313" key="9">
    <source>
        <dbReference type="Proteomes" id="UP000177622"/>
    </source>
</evidence>
<keyword evidence="6" id="KW-0539">Nucleus</keyword>
<dbReference type="SMART" id="SM00066">
    <property type="entry name" value="GAL4"/>
    <property type="match status" value="1"/>
</dbReference>
<organism evidence="8 9">
    <name type="scientific">Penicillium arizonense</name>
    <dbReference type="NCBI Taxonomy" id="1835702"/>
    <lineage>
        <taxon>Eukaryota</taxon>
        <taxon>Fungi</taxon>
        <taxon>Dikarya</taxon>
        <taxon>Ascomycota</taxon>
        <taxon>Pezizomycotina</taxon>
        <taxon>Eurotiomycetes</taxon>
        <taxon>Eurotiomycetidae</taxon>
        <taxon>Eurotiales</taxon>
        <taxon>Aspergillaceae</taxon>
        <taxon>Penicillium</taxon>
    </lineage>
</organism>
<evidence type="ECO:0000259" key="7">
    <source>
        <dbReference type="PROSITE" id="PS50048"/>
    </source>
</evidence>
<dbReference type="Gene3D" id="4.10.240.10">
    <property type="entry name" value="Zn(2)-C6 fungal-type DNA-binding domain"/>
    <property type="match status" value="1"/>
</dbReference>
<gene>
    <name evidence="8" type="ORF">PENARI_c015G04116</name>
</gene>
<feature type="domain" description="Zn(2)-C6 fungal-type" evidence="7">
    <location>
        <begin position="20"/>
        <end position="48"/>
    </location>
</feature>
<evidence type="ECO:0000256" key="6">
    <source>
        <dbReference type="ARBA" id="ARBA00023242"/>
    </source>
</evidence>
<dbReference type="STRING" id="1835702.A0A1F5LCU2"/>
<reference evidence="8 9" key="1">
    <citation type="journal article" date="2016" name="Sci. Rep.">
        <title>Penicillium arizonense, a new, genome sequenced fungal species, reveals a high chemical diversity in secreted metabolites.</title>
        <authorList>
            <person name="Grijseels S."/>
            <person name="Nielsen J.C."/>
            <person name="Randelovic M."/>
            <person name="Nielsen J."/>
            <person name="Nielsen K.F."/>
            <person name="Workman M."/>
            <person name="Frisvad J.C."/>
        </authorList>
    </citation>
    <scope>NUCLEOTIDE SEQUENCE [LARGE SCALE GENOMIC DNA]</scope>
    <source>
        <strain evidence="8 9">CBS 141311</strain>
    </source>
</reference>
<dbReference type="GO" id="GO:0003677">
    <property type="term" value="F:DNA binding"/>
    <property type="evidence" value="ECO:0007669"/>
    <property type="project" value="UniProtKB-KW"/>
</dbReference>
<comment type="caution">
    <text evidence="8">The sequence shown here is derived from an EMBL/GenBank/DDBJ whole genome shotgun (WGS) entry which is preliminary data.</text>
</comment>
<evidence type="ECO:0000256" key="1">
    <source>
        <dbReference type="ARBA" id="ARBA00022723"/>
    </source>
</evidence>
<dbReference type="PANTHER" id="PTHR36206:SF12">
    <property type="entry name" value="ASPERCRYPTIN BIOSYNTHESIS CLUSTER-SPECIFIC TRANSCRIPTION REGULATOR ATNN-RELATED"/>
    <property type="match status" value="1"/>
</dbReference>
<dbReference type="GO" id="GO:0008270">
    <property type="term" value="F:zinc ion binding"/>
    <property type="evidence" value="ECO:0007669"/>
    <property type="project" value="InterPro"/>
</dbReference>
<dbReference type="AlphaFoldDB" id="A0A1F5LCU2"/>
<keyword evidence="2" id="KW-0862">Zinc</keyword>
<dbReference type="RefSeq" id="XP_022486473.1">
    <property type="nucleotide sequence ID" value="XM_022633750.1"/>
</dbReference>
<name>A0A1F5LCU2_PENAI</name>
<keyword evidence="4" id="KW-0238">DNA-binding</keyword>
<dbReference type="PANTHER" id="PTHR36206">
    <property type="entry name" value="ASPERCRYPTIN BIOSYNTHESIS CLUSTER-SPECIFIC TRANSCRIPTION REGULATOR ATNN-RELATED"/>
    <property type="match status" value="1"/>
</dbReference>
<evidence type="ECO:0000256" key="4">
    <source>
        <dbReference type="ARBA" id="ARBA00023125"/>
    </source>
</evidence>
<dbReference type="GeneID" id="34578484"/>
<dbReference type="OrthoDB" id="2593732at2759"/>
<dbReference type="SUPFAM" id="SSF57701">
    <property type="entry name" value="Zn2/Cys6 DNA-binding domain"/>
    <property type="match status" value="1"/>
</dbReference>
<keyword evidence="5" id="KW-0804">Transcription</keyword>
<dbReference type="InterPro" id="IPR052360">
    <property type="entry name" value="Transcr_Regulatory_Proteins"/>
</dbReference>
<dbReference type="GO" id="GO:0000981">
    <property type="term" value="F:DNA-binding transcription factor activity, RNA polymerase II-specific"/>
    <property type="evidence" value="ECO:0007669"/>
    <property type="project" value="InterPro"/>
</dbReference>
<protein>
    <recommendedName>
        <fullName evidence="7">Zn(2)-C6 fungal-type domain-containing protein</fullName>
    </recommendedName>
</protein>
<accession>A0A1F5LCU2</accession>
<dbReference type="EMBL" id="LXJU01000015">
    <property type="protein sequence ID" value="OGE51028.1"/>
    <property type="molecule type" value="Genomic_DNA"/>
</dbReference>
<evidence type="ECO:0000256" key="2">
    <source>
        <dbReference type="ARBA" id="ARBA00022833"/>
    </source>
</evidence>
<keyword evidence="3" id="KW-0805">Transcription regulation</keyword>
<proteinExistence type="predicted"/>
<dbReference type="PROSITE" id="PS50048">
    <property type="entry name" value="ZN2_CY6_FUNGAL_2"/>
    <property type="match status" value="1"/>
</dbReference>
<dbReference type="InterPro" id="IPR036864">
    <property type="entry name" value="Zn2-C6_fun-type_DNA-bd_sf"/>
</dbReference>
<evidence type="ECO:0000256" key="3">
    <source>
        <dbReference type="ARBA" id="ARBA00023015"/>
    </source>
</evidence>
<dbReference type="PROSITE" id="PS00463">
    <property type="entry name" value="ZN2_CY6_FUNGAL_1"/>
    <property type="match status" value="1"/>
</dbReference>
<dbReference type="Proteomes" id="UP000177622">
    <property type="component" value="Unassembled WGS sequence"/>
</dbReference>
<dbReference type="CDD" id="cd00067">
    <property type="entry name" value="GAL4"/>
    <property type="match status" value="1"/>
</dbReference>
<dbReference type="Pfam" id="PF11951">
    <property type="entry name" value="Fungal_trans_2"/>
    <property type="match status" value="1"/>
</dbReference>
<dbReference type="InterPro" id="IPR021858">
    <property type="entry name" value="Fun_TF"/>
</dbReference>
<dbReference type="InterPro" id="IPR001138">
    <property type="entry name" value="Zn2Cys6_DnaBD"/>
</dbReference>
<keyword evidence="9" id="KW-1185">Reference proteome</keyword>
<sequence length="557" mass="63585">MVEALSEKKKRASVPKVRTGCLTCKSRHKKCDETRPICHMCSRSGRKCQGYLTPPDGRTREVRDARHARTTGRTFSLVPMNKEAAMAGGLVVMVDASQVGLSNKERQYLSLFRSHTAAHCTGYSFDPFWQLLVHQASEGYPVVRHAVIAISALHREFADPIAGQDDMFALQQCNKAIGHLRKGIIEDDLSDPSHTEKVLVACVVLITVALFQGDVEAVRCHLRSGTKLLWEWRKNNAKHSIVAPILLNTFVQLHLHWASATWMNDYKGSDWPFLLELIDDNIQDIMKYPDEQTRQTLLLPVQAWLVLFSDPTRFNTKTFDSAPPQGFMWDTVSDKFHRYKNGYQNCVVLHKNRVSTNAPRQERAMLLLKINNEILHITLTSLHFTGSEMEWDTLLPHFEGAVDATEKLLTDFSGMLDPYFSAKEGWIPTLFMTGIACRDWSIRQRVLKIFETYNRREGIYSTSEALVVLPRIYEIEHAGIAPGEIVPEHNRVSMAHVEETPNHSNYKMKSYHLLYRDVNREWHREELLCGDTAVRHALKGRFEVATLVCNPGRGFDD</sequence>